<organism evidence="1 2">
    <name type="scientific">Melastoma candidum</name>
    <dbReference type="NCBI Taxonomy" id="119954"/>
    <lineage>
        <taxon>Eukaryota</taxon>
        <taxon>Viridiplantae</taxon>
        <taxon>Streptophyta</taxon>
        <taxon>Embryophyta</taxon>
        <taxon>Tracheophyta</taxon>
        <taxon>Spermatophyta</taxon>
        <taxon>Magnoliopsida</taxon>
        <taxon>eudicotyledons</taxon>
        <taxon>Gunneridae</taxon>
        <taxon>Pentapetalae</taxon>
        <taxon>rosids</taxon>
        <taxon>malvids</taxon>
        <taxon>Myrtales</taxon>
        <taxon>Melastomataceae</taxon>
        <taxon>Melastomatoideae</taxon>
        <taxon>Melastomateae</taxon>
        <taxon>Melastoma</taxon>
    </lineage>
</organism>
<reference evidence="2" key="1">
    <citation type="journal article" date="2023" name="Front. Plant Sci.">
        <title>Chromosomal-level genome assembly of Melastoma candidum provides insights into trichome evolution.</title>
        <authorList>
            <person name="Zhong Y."/>
            <person name="Wu W."/>
            <person name="Sun C."/>
            <person name="Zou P."/>
            <person name="Liu Y."/>
            <person name="Dai S."/>
            <person name="Zhou R."/>
        </authorList>
    </citation>
    <scope>NUCLEOTIDE SEQUENCE [LARGE SCALE GENOMIC DNA]</scope>
</reference>
<dbReference type="EMBL" id="CM042883">
    <property type="protein sequence ID" value="KAI4372024.1"/>
    <property type="molecule type" value="Genomic_DNA"/>
</dbReference>
<sequence length="212" mass="23820">MCGGAVIADFIPPRKGRSISPSELWPSRPPPEDDSPAKLGGKRRRDEEGNKVGGGKRKNAYRGIRRRPWGKWAAEIRDPRKGLRAWLGTFDTPEQAALAYDREARRIRGQKAKLNFPHLVEEPRSSQTVCPDRMPGAGVRLPVLQEEESKQRWATDELPVPREVMDLDDYLGRSYDGPESQGQSQTYTSFAPDRDFSDVGGLWSFDASVPFP</sequence>
<keyword evidence="2" id="KW-1185">Reference proteome</keyword>
<dbReference type="Proteomes" id="UP001057402">
    <property type="component" value="Chromosome 4"/>
</dbReference>
<evidence type="ECO:0000313" key="1">
    <source>
        <dbReference type="EMBL" id="KAI4372024.1"/>
    </source>
</evidence>
<proteinExistence type="predicted"/>
<gene>
    <name evidence="1" type="ORF">MLD38_010311</name>
</gene>
<protein>
    <submittedName>
        <fullName evidence="1">Uncharacterized protein</fullName>
    </submittedName>
</protein>
<comment type="caution">
    <text evidence="1">The sequence shown here is derived from an EMBL/GenBank/DDBJ whole genome shotgun (WGS) entry which is preliminary data.</text>
</comment>
<accession>A0ACB9QZE7</accession>
<evidence type="ECO:0000313" key="2">
    <source>
        <dbReference type="Proteomes" id="UP001057402"/>
    </source>
</evidence>
<name>A0ACB9QZE7_9MYRT</name>